<dbReference type="Proteomes" id="UP001055879">
    <property type="component" value="Linkage Group LG15"/>
</dbReference>
<proteinExistence type="predicted"/>
<sequence>MGISIAKHRLEILKLTRGSRSRSGGAGVGSHPMAKLILAIKKTKRSLAGYVRTWVHRRRHDSAALVMVQKRRSYSSRWKGAMLKRNNRLVTAATAAEKRGGSGGDTLLLTSGQRRRPVVVRSGGAKVNSFSSPLVYNLYRYHDDRDKADDGGDGREINSFTDDDDGGSDDGGGGGYWSSTGGEEIKWQAMFQNLKPT</sequence>
<accession>A0ACB8XTF5</accession>
<name>A0ACB8XTF5_ARCLA</name>
<protein>
    <submittedName>
        <fullName evidence="1">Uncharacterized protein</fullName>
    </submittedName>
</protein>
<reference evidence="2" key="1">
    <citation type="journal article" date="2022" name="Mol. Ecol. Resour.">
        <title>The genomes of chicory, endive, great burdock and yacon provide insights into Asteraceae palaeo-polyploidization history and plant inulin production.</title>
        <authorList>
            <person name="Fan W."/>
            <person name="Wang S."/>
            <person name="Wang H."/>
            <person name="Wang A."/>
            <person name="Jiang F."/>
            <person name="Liu H."/>
            <person name="Zhao H."/>
            <person name="Xu D."/>
            <person name="Zhang Y."/>
        </authorList>
    </citation>
    <scope>NUCLEOTIDE SEQUENCE [LARGE SCALE GENOMIC DNA]</scope>
    <source>
        <strain evidence="2">cv. Niubang</strain>
    </source>
</reference>
<organism evidence="1 2">
    <name type="scientific">Arctium lappa</name>
    <name type="common">Greater burdock</name>
    <name type="synonym">Lappa major</name>
    <dbReference type="NCBI Taxonomy" id="4217"/>
    <lineage>
        <taxon>Eukaryota</taxon>
        <taxon>Viridiplantae</taxon>
        <taxon>Streptophyta</taxon>
        <taxon>Embryophyta</taxon>
        <taxon>Tracheophyta</taxon>
        <taxon>Spermatophyta</taxon>
        <taxon>Magnoliopsida</taxon>
        <taxon>eudicotyledons</taxon>
        <taxon>Gunneridae</taxon>
        <taxon>Pentapetalae</taxon>
        <taxon>asterids</taxon>
        <taxon>campanulids</taxon>
        <taxon>Asterales</taxon>
        <taxon>Asteraceae</taxon>
        <taxon>Carduoideae</taxon>
        <taxon>Cardueae</taxon>
        <taxon>Arctiinae</taxon>
        <taxon>Arctium</taxon>
    </lineage>
</organism>
<evidence type="ECO:0000313" key="2">
    <source>
        <dbReference type="Proteomes" id="UP001055879"/>
    </source>
</evidence>
<comment type="caution">
    <text evidence="1">The sequence shown here is derived from an EMBL/GenBank/DDBJ whole genome shotgun (WGS) entry which is preliminary data.</text>
</comment>
<dbReference type="EMBL" id="CM042061">
    <property type="protein sequence ID" value="KAI3673735.1"/>
    <property type="molecule type" value="Genomic_DNA"/>
</dbReference>
<gene>
    <name evidence="1" type="ORF">L6452_39863</name>
</gene>
<reference evidence="1 2" key="2">
    <citation type="journal article" date="2022" name="Mol. Ecol. Resour.">
        <title>The genomes of chicory, endive, great burdock and yacon provide insights into Asteraceae paleo-polyploidization history and plant inulin production.</title>
        <authorList>
            <person name="Fan W."/>
            <person name="Wang S."/>
            <person name="Wang H."/>
            <person name="Wang A."/>
            <person name="Jiang F."/>
            <person name="Liu H."/>
            <person name="Zhao H."/>
            <person name="Xu D."/>
            <person name="Zhang Y."/>
        </authorList>
    </citation>
    <scope>NUCLEOTIDE SEQUENCE [LARGE SCALE GENOMIC DNA]</scope>
    <source>
        <strain evidence="2">cv. Niubang</strain>
    </source>
</reference>
<evidence type="ECO:0000313" key="1">
    <source>
        <dbReference type="EMBL" id="KAI3673735.1"/>
    </source>
</evidence>
<keyword evidence="2" id="KW-1185">Reference proteome</keyword>